<gene>
    <name evidence="7" type="ORF">E4U13_000865</name>
</gene>
<feature type="chain" id="PRO_5040542834" description="Carboxylic ester hydrolase" evidence="4">
    <location>
        <begin position="24"/>
        <end position="591"/>
    </location>
</feature>
<dbReference type="Pfam" id="PF00135">
    <property type="entry name" value="COesterase"/>
    <property type="match status" value="1"/>
</dbReference>
<evidence type="ECO:0000256" key="3">
    <source>
        <dbReference type="ARBA" id="ARBA00023157"/>
    </source>
</evidence>
<protein>
    <recommendedName>
        <fullName evidence="4">Carboxylic ester hydrolase</fullName>
        <ecNumber evidence="4">3.1.1.-</ecNumber>
    </recommendedName>
</protein>
<evidence type="ECO:0000256" key="5">
    <source>
        <dbReference type="SAM" id="MobiDB-lite"/>
    </source>
</evidence>
<evidence type="ECO:0000313" key="8">
    <source>
        <dbReference type="Proteomes" id="UP000732380"/>
    </source>
</evidence>
<dbReference type="EC" id="3.1.1.-" evidence="4"/>
<feature type="compositionally biased region" description="Low complexity" evidence="5">
    <location>
        <begin position="71"/>
        <end position="81"/>
    </location>
</feature>
<feature type="region of interest" description="Disordered" evidence="5">
    <location>
        <begin position="59"/>
        <end position="83"/>
    </location>
</feature>
<dbReference type="InterPro" id="IPR019819">
    <property type="entry name" value="Carboxylesterase_B_CS"/>
</dbReference>
<dbReference type="Proteomes" id="UP000732380">
    <property type="component" value="Unassembled WGS sequence"/>
</dbReference>
<keyword evidence="4" id="KW-0732">Signal</keyword>
<feature type="domain" description="Carboxylesterase type B" evidence="6">
    <location>
        <begin position="86"/>
        <end position="535"/>
    </location>
</feature>
<dbReference type="Gene3D" id="3.40.50.1820">
    <property type="entry name" value="alpha/beta hydrolase"/>
    <property type="match status" value="1"/>
</dbReference>
<dbReference type="GO" id="GO:0004104">
    <property type="term" value="F:cholinesterase activity"/>
    <property type="evidence" value="ECO:0007669"/>
    <property type="project" value="InterPro"/>
</dbReference>
<dbReference type="SUPFAM" id="SSF53474">
    <property type="entry name" value="alpha/beta-Hydrolases"/>
    <property type="match status" value="1"/>
</dbReference>
<dbReference type="PANTHER" id="PTHR43918">
    <property type="entry name" value="ACETYLCHOLINESTERASE"/>
    <property type="match status" value="1"/>
</dbReference>
<evidence type="ECO:0000313" key="7">
    <source>
        <dbReference type="EMBL" id="KAG6122908.1"/>
    </source>
</evidence>
<proteinExistence type="inferred from homology"/>
<feature type="region of interest" description="Disordered" evidence="5">
    <location>
        <begin position="350"/>
        <end position="381"/>
    </location>
</feature>
<keyword evidence="3" id="KW-1015">Disulfide bond</keyword>
<dbReference type="PROSITE" id="PS00122">
    <property type="entry name" value="CARBOXYLESTERASE_B_1"/>
    <property type="match status" value="1"/>
</dbReference>
<sequence length="591" mass="62730">MPHTRLAAAVLCALAALVGDVRSVSDIKTKPIRVSQAQPDSGGGNIPLVTIDTGSLSGTYSSTSQADGRGNNKSSNNSNNSDQIITTTVSRFLGIRYGQPPVRFTPPQPAQPWTSLYDASAPGPSCLQHFNYPASARNRSKQWFNTPPFPGHESEDCLFLNVFAPGAAPWPSPSKAVMVWLHGGSFQFGSGMLPAYDGNNFAARQNVVVVTLNYRVGVFGFPGAPQLVPQERNLGLLDQRLALDWVQRNIAAFGGDPRRVTIFGESAGAGGVDMLVTSPPATDALPFAAAIMQSGQGTTVLGDLVRNSRHSWRTLARALNCSQDDGLNGDDGDNISLACMRAVPAPTLRDTAEKQSLSFGPTHDGGATWADHSRRDRLASRPGASRIARVPILIGSNLHEGRTMVYGQLDTKALLDSVLPPDTPLGFVNTLLTASPDGSPGPLDLNGQIARIATEVGFQCGAAVVADDSRAVGIPAWRYVYNASFPNTEIFPGSGAYHSAEVKTLFGTYPREGATSFQQELHIAMQTAWADFAKNPVNGPGWASAPDALAILGSGASPGQSDDGREVISVVSPRHVDQRCPLYKTLYDLLT</sequence>
<dbReference type="PANTHER" id="PTHR43918:SF4">
    <property type="entry name" value="CARBOXYLIC ESTER HYDROLASE"/>
    <property type="match status" value="1"/>
</dbReference>
<keyword evidence="8" id="KW-1185">Reference proteome</keyword>
<dbReference type="EMBL" id="SRQM01000013">
    <property type="protein sequence ID" value="KAG6122908.1"/>
    <property type="molecule type" value="Genomic_DNA"/>
</dbReference>
<dbReference type="InterPro" id="IPR050654">
    <property type="entry name" value="AChE-related_enzymes"/>
</dbReference>
<name>A0A9P7Q9G5_9HYPO</name>
<evidence type="ECO:0000256" key="1">
    <source>
        <dbReference type="ARBA" id="ARBA00005964"/>
    </source>
</evidence>
<reference evidence="7 8" key="1">
    <citation type="journal article" date="2020" name="bioRxiv">
        <title>Whole genome comparisons of ergot fungi reveals the divergence and evolution of species within the genus Claviceps are the result of varying mechanisms driving genome evolution and host range expansion.</title>
        <authorList>
            <person name="Wyka S.A."/>
            <person name="Mondo S.J."/>
            <person name="Liu M."/>
            <person name="Dettman J."/>
            <person name="Nalam V."/>
            <person name="Broders K.D."/>
        </authorList>
    </citation>
    <scope>NUCLEOTIDE SEQUENCE [LARGE SCALE GENOMIC DNA]</scope>
    <source>
        <strain evidence="7 8">LM576</strain>
    </source>
</reference>
<feature type="signal peptide" evidence="4">
    <location>
        <begin position="1"/>
        <end position="23"/>
    </location>
</feature>
<dbReference type="InterPro" id="IPR002018">
    <property type="entry name" value="CarbesteraseB"/>
</dbReference>
<keyword evidence="2 4" id="KW-0378">Hydrolase</keyword>
<organism evidence="7 8">
    <name type="scientific">Claviceps humidiphila</name>
    <dbReference type="NCBI Taxonomy" id="1294629"/>
    <lineage>
        <taxon>Eukaryota</taxon>
        <taxon>Fungi</taxon>
        <taxon>Dikarya</taxon>
        <taxon>Ascomycota</taxon>
        <taxon>Pezizomycotina</taxon>
        <taxon>Sordariomycetes</taxon>
        <taxon>Hypocreomycetidae</taxon>
        <taxon>Hypocreales</taxon>
        <taxon>Clavicipitaceae</taxon>
        <taxon>Claviceps</taxon>
    </lineage>
</organism>
<dbReference type="InterPro" id="IPR019826">
    <property type="entry name" value="Carboxylesterase_B_AS"/>
</dbReference>
<evidence type="ECO:0000256" key="2">
    <source>
        <dbReference type="ARBA" id="ARBA00022801"/>
    </source>
</evidence>
<dbReference type="PROSITE" id="PS00941">
    <property type="entry name" value="CARBOXYLESTERASE_B_2"/>
    <property type="match status" value="1"/>
</dbReference>
<dbReference type="AlphaFoldDB" id="A0A9P7Q9G5"/>
<dbReference type="InterPro" id="IPR029058">
    <property type="entry name" value="AB_hydrolase_fold"/>
</dbReference>
<comment type="caution">
    <text evidence="7">The sequence shown here is derived from an EMBL/GenBank/DDBJ whole genome shotgun (WGS) entry which is preliminary data.</text>
</comment>
<comment type="similarity">
    <text evidence="1 4">Belongs to the type-B carboxylesterase/lipase family.</text>
</comment>
<evidence type="ECO:0000259" key="6">
    <source>
        <dbReference type="Pfam" id="PF00135"/>
    </source>
</evidence>
<evidence type="ECO:0000256" key="4">
    <source>
        <dbReference type="RuleBase" id="RU361235"/>
    </source>
</evidence>
<dbReference type="InterPro" id="IPR000997">
    <property type="entry name" value="Cholinesterase"/>
</dbReference>
<accession>A0A9P7Q9G5</accession>
<dbReference type="PRINTS" id="PR00878">
    <property type="entry name" value="CHOLNESTRASE"/>
</dbReference>